<keyword evidence="2" id="KW-1185">Reference proteome</keyword>
<organism evidence="1 2">
    <name type="scientific">Legionella lytica</name>
    <dbReference type="NCBI Taxonomy" id="96232"/>
    <lineage>
        <taxon>Bacteria</taxon>
        <taxon>Pseudomonadati</taxon>
        <taxon>Pseudomonadota</taxon>
        <taxon>Gammaproteobacteria</taxon>
        <taxon>Legionellales</taxon>
        <taxon>Legionellaceae</taxon>
        <taxon>Legionella</taxon>
    </lineage>
</organism>
<reference evidence="1 2" key="1">
    <citation type="submission" date="2024-08" db="EMBL/GenBank/DDBJ databases">
        <title>Draft Genome Sequence of Legionella lytica strain DSB2004, Isolated From a Fire Sprinkler System.</title>
        <authorList>
            <person name="Everhart A.D."/>
            <person name="Kidane D.T."/>
            <person name="Farone A.L."/>
            <person name="Farone M.B."/>
        </authorList>
    </citation>
    <scope>NUCLEOTIDE SEQUENCE [LARGE SCALE GENOMIC DNA]</scope>
    <source>
        <strain evidence="1 2">DSB2004</strain>
    </source>
</reference>
<evidence type="ECO:0008006" key="3">
    <source>
        <dbReference type="Google" id="ProtNLM"/>
    </source>
</evidence>
<sequence>YLKMDHDKVAHLFKLFEQSTLESRKREIVALINKELRVHAHAEQEIFYKTLEKFPETQDIAQHGEKEHGELEA</sequence>
<accession>A0ABW8DE17</accession>
<feature type="non-terminal residue" evidence="1">
    <location>
        <position position="1"/>
    </location>
</feature>
<feature type="non-terminal residue" evidence="1">
    <location>
        <position position="73"/>
    </location>
</feature>
<dbReference type="Proteomes" id="UP001615550">
    <property type="component" value="Unassembled WGS sequence"/>
</dbReference>
<evidence type="ECO:0000313" key="2">
    <source>
        <dbReference type="Proteomes" id="UP001615550"/>
    </source>
</evidence>
<gene>
    <name evidence="1" type="ORF">ACD661_17000</name>
</gene>
<dbReference type="EMBL" id="JBGORX010000042">
    <property type="protein sequence ID" value="MFJ1270241.1"/>
    <property type="molecule type" value="Genomic_DNA"/>
</dbReference>
<protein>
    <recommendedName>
        <fullName evidence="3">Hemerythrin-like domain-containing protein</fullName>
    </recommendedName>
</protein>
<name>A0ABW8DE17_9GAMM</name>
<comment type="caution">
    <text evidence="1">The sequence shown here is derived from an EMBL/GenBank/DDBJ whole genome shotgun (WGS) entry which is preliminary data.</text>
</comment>
<evidence type="ECO:0000313" key="1">
    <source>
        <dbReference type="EMBL" id="MFJ1270241.1"/>
    </source>
</evidence>
<proteinExistence type="predicted"/>
<dbReference type="RefSeq" id="WP_400189020.1">
    <property type="nucleotide sequence ID" value="NZ_JBGORX010000042.1"/>
</dbReference>